<dbReference type="AlphaFoldDB" id="A0A5K3ESW0"/>
<sequence>MSIILKEKLSQSGMRLDAFDEYQNYQDSARRVKPVCLTWTEEGYAVFGCKSGHIFMVDLYTMSIGVVYNPGLHVEQTALSNYPVDFIRLQAGDVNDLAYIKYGIICGGVDGRVRLLDWRDVKLEDLPFGMVAPSSHSARNISSNFISTVRRIASSKMSFMDDDLNEALETQYRGIVHMSVCASFDKLSILRQSGMVQICQQVTKQAGSDSKPDFEVKSLKLIRNVQTTVSNFTGICSISIEEESFFVTCNVIGQLALWFARNGHQASCLEFPS</sequence>
<reference evidence="1" key="1">
    <citation type="submission" date="2019-11" db="UniProtKB">
        <authorList>
            <consortium name="WormBaseParasite"/>
        </authorList>
    </citation>
    <scope>IDENTIFICATION</scope>
</reference>
<accession>A0A5K3ESW0</accession>
<dbReference type="WBParaSite" id="MCU_002799-RA">
    <property type="protein sequence ID" value="MCU_002799-RA"/>
    <property type="gene ID" value="MCU_002799"/>
</dbReference>
<protein>
    <submittedName>
        <fullName evidence="1">Vps16_N domain-containing protein</fullName>
    </submittedName>
</protein>
<name>A0A5K3ESW0_MESCO</name>
<organism evidence="1">
    <name type="scientific">Mesocestoides corti</name>
    <name type="common">Flatworm</name>
    <dbReference type="NCBI Taxonomy" id="53468"/>
    <lineage>
        <taxon>Eukaryota</taxon>
        <taxon>Metazoa</taxon>
        <taxon>Spiralia</taxon>
        <taxon>Lophotrochozoa</taxon>
        <taxon>Platyhelminthes</taxon>
        <taxon>Cestoda</taxon>
        <taxon>Eucestoda</taxon>
        <taxon>Cyclophyllidea</taxon>
        <taxon>Mesocestoididae</taxon>
        <taxon>Mesocestoides</taxon>
    </lineage>
</organism>
<dbReference type="SUPFAM" id="SSF50978">
    <property type="entry name" value="WD40 repeat-like"/>
    <property type="match status" value="1"/>
</dbReference>
<proteinExistence type="predicted"/>
<evidence type="ECO:0000313" key="1">
    <source>
        <dbReference type="WBParaSite" id="MCU_002799-RA"/>
    </source>
</evidence>
<dbReference type="InterPro" id="IPR036322">
    <property type="entry name" value="WD40_repeat_dom_sf"/>
</dbReference>